<proteinExistence type="predicted"/>
<reference evidence="1 2" key="1">
    <citation type="journal article" date="2018" name="Sci. Rep.">
        <title>Genomic signatures of local adaptation to the degree of environmental predictability in rotifers.</title>
        <authorList>
            <person name="Franch-Gras L."/>
            <person name="Hahn C."/>
            <person name="Garcia-Roger E.M."/>
            <person name="Carmona M.J."/>
            <person name="Serra M."/>
            <person name="Gomez A."/>
        </authorList>
    </citation>
    <scope>NUCLEOTIDE SEQUENCE [LARGE SCALE GENOMIC DNA]</scope>
    <source>
        <strain evidence="1">HYR1</strain>
    </source>
</reference>
<organism evidence="1 2">
    <name type="scientific">Brachionus plicatilis</name>
    <name type="common">Marine rotifer</name>
    <name type="synonym">Brachionus muelleri</name>
    <dbReference type="NCBI Taxonomy" id="10195"/>
    <lineage>
        <taxon>Eukaryota</taxon>
        <taxon>Metazoa</taxon>
        <taxon>Spiralia</taxon>
        <taxon>Gnathifera</taxon>
        <taxon>Rotifera</taxon>
        <taxon>Eurotatoria</taxon>
        <taxon>Monogononta</taxon>
        <taxon>Pseudotrocha</taxon>
        <taxon>Ploima</taxon>
        <taxon>Brachionidae</taxon>
        <taxon>Brachionus</taxon>
    </lineage>
</organism>
<name>A0A3M7RB42_BRAPC</name>
<evidence type="ECO:0000313" key="2">
    <source>
        <dbReference type="Proteomes" id="UP000276133"/>
    </source>
</evidence>
<dbReference type="Proteomes" id="UP000276133">
    <property type="component" value="Unassembled WGS sequence"/>
</dbReference>
<sequence>MVERLSFHRASNKLNNTIKEALSLVKYELKFCFTVIEYYNLNSLCLRNEKVLNSDIHFRSNVLYAKCIRPDLQNNIQLKINHKYT</sequence>
<accession>A0A3M7RB42</accession>
<protein>
    <submittedName>
        <fullName evidence="1">Uncharacterized protein</fullName>
    </submittedName>
</protein>
<keyword evidence="2" id="KW-1185">Reference proteome</keyword>
<comment type="caution">
    <text evidence="1">The sequence shown here is derived from an EMBL/GenBank/DDBJ whole genome shotgun (WGS) entry which is preliminary data.</text>
</comment>
<evidence type="ECO:0000313" key="1">
    <source>
        <dbReference type="EMBL" id="RNA20614.1"/>
    </source>
</evidence>
<dbReference type="EMBL" id="REGN01003814">
    <property type="protein sequence ID" value="RNA20614.1"/>
    <property type="molecule type" value="Genomic_DNA"/>
</dbReference>
<dbReference type="AlphaFoldDB" id="A0A3M7RB42"/>
<gene>
    <name evidence="1" type="ORF">BpHYR1_024525</name>
</gene>